<organism evidence="1 2">
    <name type="scientific">Candidatus Methylospira mobilis</name>
    <dbReference type="NCBI Taxonomy" id="1808979"/>
    <lineage>
        <taxon>Bacteria</taxon>
        <taxon>Pseudomonadati</taxon>
        <taxon>Pseudomonadota</taxon>
        <taxon>Gammaproteobacteria</taxon>
        <taxon>Methylococcales</taxon>
        <taxon>Methylococcaceae</taxon>
        <taxon>Candidatus Methylospira</taxon>
    </lineage>
</organism>
<dbReference type="AlphaFoldDB" id="A0A5Q0BGF1"/>
<dbReference type="KEGG" id="mmob:F6R98_00365"/>
<dbReference type="OrthoDB" id="9775333at2"/>
<dbReference type="PANTHER" id="PTHR35566:SF1">
    <property type="entry name" value="TYPE VI SECRETION SYSTEM BASEPLATE COMPONENT TSSK1"/>
    <property type="match status" value="1"/>
</dbReference>
<dbReference type="NCBIfam" id="TIGR03353">
    <property type="entry name" value="VI_chp_4"/>
    <property type="match status" value="1"/>
</dbReference>
<evidence type="ECO:0000313" key="1">
    <source>
        <dbReference type="EMBL" id="QFY41254.1"/>
    </source>
</evidence>
<dbReference type="InParanoid" id="A0A5Q0BGF1"/>
<keyword evidence="2" id="KW-1185">Reference proteome</keyword>
<proteinExistence type="predicted"/>
<reference evidence="1 2" key="1">
    <citation type="submission" date="2019-09" db="EMBL/GenBank/DDBJ databases">
        <title>Ecophysiology of the spiral-shaped methanotroph Methylospira mobilis as revealed by the complete genome sequence.</title>
        <authorList>
            <person name="Oshkin I.Y."/>
            <person name="Dedysh S.N."/>
            <person name="Miroshnikov K."/>
            <person name="Danilova O.V."/>
            <person name="Hakobyan A."/>
            <person name="Liesack W."/>
        </authorList>
    </citation>
    <scope>NUCLEOTIDE SEQUENCE [LARGE SCALE GENOMIC DNA]</scope>
    <source>
        <strain evidence="1 2">Shm1</strain>
    </source>
</reference>
<dbReference type="InterPro" id="IPR010263">
    <property type="entry name" value="T6SS_TssK"/>
</dbReference>
<name>A0A5Q0BGF1_9GAMM</name>
<dbReference type="RefSeq" id="WP_153247231.1">
    <property type="nucleotide sequence ID" value="NZ_CP044205.1"/>
</dbReference>
<dbReference type="Pfam" id="PF05936">
    <property type="entry name" value="T6SS_VasE"/>
    <property type="match status" value="1"/>
</dbReference>
<evidence type="ECO:0000313" key="2">
    <source>
        <dbReference type="Proteomes" id="UP000325755"/>
    </source>
</evidence>
<dbReference type="PANTHER" id="PTHR35566">
    <property type="entry name" value="BLR3599 PROTEIN"/>
    <property type="match status" value="1"/>
</dbReference>
<protein>
    <submittedName>
        <fullName evidence="1">Type VI secretion system baseplate subunit TssK</fullName>
    </submittedName>
</protein>
<dbReference type="Proteomes" id="UP000325755">
    <property type="component" value="Chromosome"/>
</dbReference>
<gene>
    <name evidence="1" type="ORF">F6R98_00365</name>
</gene>
<accession>A0A5Q0BGF1</accession>
<sequence>MSNLLSRVRWSMGQALLPGHLSALEESALADSTLRFRIHGLPYYGLAALRWNEALLSEGVLSLEAMTLILPSGLLLELKGNAQISPLNLNVPGATLLPVYLHVRGTAENAAWDDERPTFERDGVTCWMWSLKLSSEQESPDTLESFRLAEFEKRPDGAWALASRYIPALLSIGTVPFLKAGLSELSQRLDSYLYQLNQEISAIYLSGEDLGNAKQCLKSIIHLQRFLGNLNDQIHIHPYYLYEALKHFYVDLCFYHNSTPLFATAAYRHEQLSEVFQHVFEPLTEELTISKSRSPYVPLNTVDGIVQANLPGSIREAEEVYLLVQKKKITESVDISRLKIAAVSRIPVVHKFYLQGIGHRRLDRPPFQHSFGAEVDIYQLSGGEEWDHALKELTIGFYESPELSDEKFFLYWRAH</sequence>
<dbReference type="EMBL" id="CP044205">
    <property type="protein sequence ID" value="QFY41254.1"/>
    <property type="molecule type" value="Genomic_DNA"/>
</dbReference>